<name>A0A0U3CZZ0_9BURK</name>
<dbReference type="Pfam" id="PF02583">
    <property type="entry name" value="Trns_repr_metal"/>
    <property type="match status" value="1"/>
</dbReference>
<dbReference type="EMBL" id="CP013729">
    <property type="protein sequence ID" value="ALV06918.1"/>
    <property type="molecule type" value="Genomic_DNA"/>
</dbReference>
<keyword evidence="3" id="KW-1185">Reference proteome</keyword>
<dbReference type="PANTHER" id="PTHR33677:SF5">
    <property type="entry name" value="TRANSCRIPTIONAL REPRESSOR FRMR"/>
    <property type="match status" value="1"/>
</dbReference>
<reference evidence="2 3" key="1">
    <citation type="submission" date="2015-12" db="EMBL/GenBank/DDBJ databases">
        <title>Complete genome of Roseateles depolymerans KCTC 42856.</title>
        <authorList>
            <person name="Kim K.M."/>
        </authorList>
    </citation>
    <scope>NUCLEOTIDE SEQUENCE [LARGE SCALE GENOMIC DNA]</scope>
    <source>
        <strain evidence="2 3">KCTC 42856</strain>
    </source>
</reference>
<dbReference type="InterPro" id="IPR038390">
    <property type="entry name" value="Metal_Tscrpt_repr_sf"/>
</dbReference>
<accession>A0A0U3CZZ0</accession>
<dbReference type="OrthoDB" id="9806052at2"/>
<comment type="similarity">
    <text evidence="1">Belongs to the FrmR/RcnR family.</text>
</comment>
<evidence type="ECO:0000313" key="3">
    <source>
        <dbReference type="Proteomes" id="UP000060699"/>
    </source>
</evidence>
<dbReference type="GO" id="GO:0045892">
    <property type="term" value="P:negative regulation of DNA-templated transcription"/>
    <property type="evidence" value="ECO:0007669"/>
    <property type="project" value="UniProtKB-ARBA"/>
</dbReference>
<dbReference type="RefSeq" id="WP_058935123.1">
    <property type="nucleotide sequence ID" value="NZ_CP013729.1"/>
</dbReference>
<dbReference type="STRING" id="76731.RD2015_2450"/>
<dbReference type="KEGG" id="rdp:RD2015_2450"/>
<evidence type="ECO:0000256" key="1">
    <source>
        <dbReference type="ARBA" id="ARBA00005260"/>
    </source>
</evidence>
<dbReference type="Gene3D" id="1.20.58.1000">
    <property type="entry name" value="Metal-sensitive repressor, helix protomer"/>
    <property type="match status" value="1"/>
</dbReference>
<gene>
    <name evidence="2" type="ORF">RD2015_2450</name>
</gene>
<dbReference type="PANTHER" id="PTHR33677">
    <property type="entry name" value="TRANSCRIPTIONAL REPRESSOR FRMR-RELATED"/>
    <property type="match status" value="1"/>
</dbReference>
<proteinExistence type="inferred from homology"/>
<evidence type="ECO:0000313" key="2">
    <source>
        <dbReference type="EMBL" id="ALV06918.1"/>
    </source>
</evidence>
<protein>
    <submittedName>
        <fullName evidence="2">Transcriptional repressor frmR</fullName>
    </submittedName>
</protein>
<dbReference type="CDD" id="cd10153">
    <property type="entry name" value="RcnR-FrmR-like_DUF156"/>
    <property type="match status" value="1"/>
</dbReference>
<dbReference type="AlphaFoldDB" id="A0A0U3CZZ0"/>
<organism evidence="2 3">
    <name type="scientific">Roseateles depolymerans</name>
    <dbReference type="NCBI Taxonomy" id="76731"/>
    <lineage>
        <taxon>Bacteria</taxon>
        <taxon>Pseudomonadati</taxon>
        <taxon>Pseudomonadota</taxon>
        <taxon>Betaproteobacteria</taxon>
        <taxon>Burkholderiales</taxon>
        <taxon>Sphaerotilaceae</taxon>
        <taxon>Roseateles</taxon>
    </lineage>
</organism>
<dbReference type="Proteomes" id="UP000060699">
    <property type="component" value="Chromosome"/>
</dbReference>
<dbReference type="InterPro" id="IPR003735">
    <property type="entry name" value="Metal_Tscrpt_repr"/>
</dbReference>
<dbReference type="GO" id="GO:0003677">
    <property type="term" value="F:DNA binding"/>
    <property type="evidence" value="ECO:0007669"/>
    <property type="project" value="InterPro"/>
</dbReference>
<sequence>MPHAPEDKRKALLRVRRIQGQTEALARALEAGEDCGPVLVQLAAIRGAVNGLMSEILQSHIREELGALPEADDRHAQLAQDMTTLVRTYLK</sequence>
<dbReference type="GO" id="GO:0046872">
    <property type="term" value="F:metal ion binding"/>
    <property type="evidence" value="ECO:0007669"/>
    <property type="project" value="InterPro"/>
</dbReference>